<dbReference type="GO" id="GO:0001671">
    <property type="term" value="F:ATPase activator activity"/>
    <property type="evidence" value="ECO:0007669"/>
    <property type="project" value="InterPro"/>
</dbReference>
<evidence type="ECO:0000256" key="4">
    <source>
        <dbReference type="ARBA" id="ARBA00022763"/>
    </source>
</evidence>
<dbReference type="PANTHER" id="PTHR13152">
    <property type="entry name" value="TFIIH, POLYPEPTIDE 4"/>
    <property type="match status" value="1"/>
</dbReference>
<dbReference type="GO" id="GO:0005675">
    <property type="term" value="C:transcription factor TFIIH holo complex"/>
    <property type="evidence" value="ECO:0007669"/>
    <property type="project" value="TreeGrafter"/>
</dbReference>
<dbReference type="NCBIfam" id="TIGR00625">
    <property type="entry name" value="tfb2"/>
    <property type="match status" value="1"/>
</dbReference>
<keyword evidence="5 9" id="KW-0805">Transcription regulation</keyword>
<keyword evidence="8 9" id="KW-0539">Nucleus</keyword>
<dbReference type="OrthoDB" id="364513at2759"/>
<evidence type="ECO:0000256" key="5">
    <source>
        <dbReference type="ARBA" id="ARBA00023015"/>
    </source>
</evidence>
<reference evidence="11" key="1">
    <citation type="journal article" date="2020" name="Stud. Mycol.">
        <title>101 Dothideomycetes genomes: a test case for predicting lifestyles and emergence of pathogens.</title>
        <authorList>
            <person name="Haridas S."/>
            <person name="Albert R."/>
            <person name="Binder M."/>
            <person name="Bloem J."/>
            <person name="Labutti K."/>
            <person name="Salamov A."/>
            <person name="Andreopoulos B."/>
            <person name="Baker S."/>
            <person name="Barry K."/>
            <person name="Bills G."/>
            <person name="Bluhm B."/>
            <person name="Cannon C."/>
            <person name="Castanera R."/>
            <person name="Culley D."/>
            <person name="Daum C."/>
            <person name="Ezra D."/>
            <person name="Gonzalez J."/>
            <person name="Henrissat B."/>
            <person name="Kuo A."/>
            <person name="Liang C."/>
            <person name="Lipzen A."/>
            <person name="Lutzoni F."/>
            <person name="Magnuson J."/>
            <person name="Mondo S."/>
            <person name="Nolan M."/>
            <person name="Ohm R."/>
            <person name="Pangilinan J."/>
            <person name="Park H.-J."/>
            <person name="Ramirez L."/>
            <person name="Alfaro M."/>
            <person name="Sun H."/>
            <person name="Tritt A."/>
            <person name="Yoshinaga Y."/>
            <person name="Zwiers L.-H."/>
            <person name="Turgeon B."/>
            <person name="Goodwin S."/>
            <person name="Spatafora J."/>
            <person name="Crous P."/>
            <person name="Grigoriev I."/>
        </authorList>
    </citation>
    <scope>NUCLEOTIDE SEQUENCE</scope>
    <source>
        <strain evidence="11">CBS 122367</strain>
    </source>
</reference>
<feature type="domain" description="Transcription factor Tfb2 C-terminal" evidence="10">
    <location>
        <begin position="403"/>
        <end position="468"/>
    </location>
</feature>
<name>A0A6G1JAJ0_9PLEO</name>
<sequence length="478" mass="53295">MSASSSQALEYLEQLPVQTHRKLYEQPSTVLAIFRCMLPQMAKTIVMAMLYMPTPFPAGGLDAWFRPEATKVKKEALYILEKLHITVLTQDASRQSACSLYSGFAKSLRQALEGSGSHRSFGVPSNKPEPNKVSIQFLDEYAQRQWENILFYMVGSTVGFGSSVGQEVGKGTKSLLEAGDFVRMSHGKMNITRTGFSFVLQDTNAQVWSLLIEYLRHASQLGMSETDVLNFLFMLGSLELGQDYSTDTLSPTQKQMLEDLTAFGIVYRSSKTSSTFYPTRLAVTLTSDSGALSTTTDPLATGGASGPGLRSGRDATATGFIIVETNYRLYAYTSSLLQIAVLSLFTHLTTRFPNLVSGKLTRASISRAVRTGISSDQIISYLSAHCHSQMQKTTPFLPETVTDQIRLWEMEGERVVTSNGYLMKEFPSEKEYRDVVRYAEDVGVLVWKDDANRRFFINGIEQIQGFLKREAEKRKQRG</sequence>
<comment type="function">
    <text evidence="1">Component of the general transcription and DNA repair factor IIH (TFIIH) core complex, which is involved in general and transcription-coupled nucleotide excision repair (NER) of damaged DNA and, when complexed to TFIIK, in RNA transcription by RNA polymerase II. In NER, TFIIH acts by opening DNA around the lesion to allow the excision of the damaged oligonucleotide and its replacement by a new DNA fragment. In transcription, TFIIH has an essential role in transcription initiation. When the pre-initiation complex (PIC) has been established, TFIIH is required for promoter opening and promoter escape. Phosphorylation of the C-terminal tail (CTD) of the largest subunit of RNA polymerase II by the kinase module TFIIK controls the initiation of transcription.</text>
</comment>
<evidence type="ECO:0000313" key="12">
    <source>
        <dbReference type="Proteomes" id="UP000799291"/>
    </source>
</evidence>
<evidence type="ECO:0000259" key="10">
    <source>
        <dbReference type="Pfam" id="PF18307"/>
    </source>
</evidence>
<dbReference type="InterPro" id="IPR040662">
    <property type="entry name" value="Tfb2_C"/>
</dbReference>
<evidence type="ECO:0000256" key="1">
    <source>
        <dbReference type="ARBA" id="ARBA00002817"/>
    </source>
</evidence>
<evidence type="ECO:0000256" key="7">
    <source>
        <dbReference type="ARBA" id="ARBA00023204"/>
    </source>
</evidence>
<dbReference type="PANTHER" id="PTHR13152:SF0">
    <property type="entry name" value="GENERAL TRANSCRIPTION FACTOR IIH SUBUNIT 4"/>
    <property type="match status" value="1"/>
</dbReference>
<dbReference type="Pfam" id="PF18307">
    <property type="entry name" value="Tfb2_C"/>
    <property type="match status" value="1"/>
</dbReference>
<keyword evidence="12" id="KW-1185">Reference proteome</keyword>
<dbReference type="GO" id="GO:0000439">
    <property type="term" value="C:transcription factor TFIIH core complex"/>
    <property type="evidence" value="ECO:0007669"/>
    <property type="project" value="InterPro"/>
</dbReference>
<evidence type="ECO:0000256" key="2">
    <source>
        <dbReference type="ARBA" id="ARBA00004123"/>
    </source>
</evidence>
<dbReference type="GO" id="GO:0006289">
    <property type="term" value="P:nucleotide-excision repair"/>
    <property type="evidence" value="ECO:0007669"/>
    <property type="project" value="InterPro"/>
</dbReference>
<dbReference type="Pfam" id="PF03849">
    <property type="entry name" value="Tfb2"/>
    <property type="match status" value="1"/>
</dbReference>
<organism evidence="11 12">
    <name type="scientific">Lentithecium fluviatile CBS 122367</name>
    <dbReference type="NCBI Taxonomy" id="1168545"/>
    <lineage>
        <taxon>Eukaryota</taxon>
        <taxon>Fungi</taxon>
        <taxon>Dikarya</taxon>
        <taxon>Ascomycota</taxon>
        <taxon>Pezizomycotina</taxon>
        <taxon>Dothideomycetes</taxon>
        <taxon>Pleosporomycetidae</taxon>
        <taxon>Pleosporales</taxon>
        <taxon>Massarineae</taxon>
        <taxon>Lentitheciaceae</taxon>
        <taxon>Lentithecium</taxon>
    </lineage>
</organism>
<protein>
    <recommendedName>
        <fullName evidence="9">RNA polymerase II transcription factor B subunit 2</fullName>
    </recommendedName>
</protein>
<dbReference type="Proteomes" id="UP000799291">
    <property type="component" value="Unassembled WGS sequence"/>
</dbReference>
<evidence type="ECO:0000256" key="3">
    <source>
        <dbReference type="ARBA" id="ARBA00007132"/>
    </source>
</evidence>
<keyword evidence="6 9" id="KW-0804">Transcription</keyword>
<dbReference type="AlphaFoldDB" id="A0A6G1JAJ0"/>
<accession>A0A6G1JAJ0</accession>
<comment type="similarity">
    <text evidence="3 9">Belongs to the TFB2 family.</text>
</comment>
<keyword evidence="7 9" id="KW-0234">DNA repair</keyword>
<evidence type="ECO:0000313" key="11">
    <source>
        <dbReference type="EMBL" id="KAF2687428.1"/>
    </source>
</evidence>
<evidence type="ECO:0000256" key="8">
    <source>
        <dbReference type="ARBA" id="ARBA00023242"/>
    </source>
</evidence>
<dbReference type="InterPro" id="IPR004598">
    <property type="entry name" value="TFIIH_p52/Tfb2"/>
</dbReference>
<gene>
    <name evidence="11" type="ORF">K458DRAFT_362198</name>
</gene>
<proteinExistence type="inferred from homology"/>
<comment type="function">
    <text evidence="9">Component of the general transcription and DNA repair factor IIH (TFIIH) core complex which is involved in general and transcription-coupled nucleotide excision repair (NER) of damaged DNA.</text>
</comment>
<comment type="subcellular location">
    <subcellularLocation>
        <location evidence="2 9">Nucleus</location>
    </subcellularLocation>
</comment>
<evidence type="ECO:0000256" key="9">
    <source>
        <dbReference type="RuleBase" id="RU364024"/>
    </source>
</evidence>
<dbReference type="EMBL" id="MU005575">
    <property type="protein sequence ID" value="KAF2687428.1"/>
    <property type="molecule type" value="Genomic_DNA"/>
</dbReference>
<dbReference type="Gene3D" id="3.30.70.2610">
    <property type="match status" value="1"/>
</dbReference>
<keyword evidence="4 9" id="KW-0227">DNA damage</keyword>
<dbReference type="GO" id="GO:0003690">
    <property type="term" value="F:double-stranded DNA binding"/>
    <property type="evidence" value="ECO:0007669"/>
    <property type="project" value="TreeGrafter"/>
</dbReference>
<evidence type="ECO:0000256" key="6">
    <source>
        <dbReference type="ARBA" id="ARBA00023163"/>
    </source>
</evidence>